<feature type="domain" description="Thioesterase" evidence="3">
    <location>
        <begin position="19"/>
        <end position="99"/>
    </location>
</feature>
<evidence type="ECO:0000259" key="3">
    <source>
        <dbReference type="Pfam" id="PF03061"/>
    </source>
</evidence>
<dbReference type="GO" id="GO:0047617">
    <property type="term" value="F:fatty acyl-CoA hydrolase activity"/>
    <property type="evidence" value="ECO:0007669"/>
    <property type="project" value="TreeGrafter"/>
</dbReference>
<sequence>MSTPFEYRLRVRYAECDAQGVVFNARYGDYADLAMNEFVRTLFGNYQNLLDQDLDIQVVSMTINWQAPARFDDVLCARVQTQKLGNTSFTIGVDFSRYPEAEPVAHAELTYVFVSPDSLTKKPIPETMRQSLEQGAPGVVISHAGEDQTP</sequence>
<dbReference type="InterPro" id="IPR006683">
    <property type="entry name" value="Thioestr_dom"/>
</dbReference>
<organism evidence="4 5">
    <name type="scientific">Halospina denitrificans</name>
    <dbReference type="NCBI Taxonomy" id="332522"/>
    <lineage>
        <taxon>Bacteria</taxon>
        <taxon>Pseudomonadati</taxon>
        <taxon>Pseudomonadota</taxon>
        <taxon>Gammaproteobacteria</taxon>
        <taxon>Halospina</taxon>
    </lineage>
</organism>
<comment type="similarity">
    <text evidence="1">Belongs to the 4-hydroxybenzoyl-CoA thioesterase family.</text>
</comment>
<protein>
    <submittedName>
        <fullName evidence="4">Acyl-CoA thioester hydrolase</fullName>
    </submittedName>
</protein>
<dbReference type="NCBIfam" id="TIGR00051">
    <property type="entry name" value="YbgC/FadM family acyl-CoA thioesterase"/>
    <property type="match status" value="1"/>
</dbReference>
<evidence type="ECO:0000313" key="4">
    <source>
        <dbReference type="EMBL" id="TDT43931.1"/>
    </source>
</evidence>
<proteinExistence type="inferred from homology"/>
<keyword evidence="2 4" id="KW-0378">Hydrolase</keyword>
<dbReference type="Pfam" id="PF03061">
    <property type="entry name" value="4HBT"/>
    <property type="match status" value="1"/>
</dbReference>
<keyword evidence="5" id="KW-1185">Reference proteome</keyword>
<comment type="caution">
    <text evidence="4">The sequence shown here is derived from an EMBL/GenBank/DDBJ whole genome shotgun (WGS) entry which is preliminary data.</text>
</comment>
<evidence type="ECO:0000313" key="5">
    <source>
        <dbReference type="Proteomes" id="UP000295830"/>
    </source>
</evidence>
<reference evidence="4 5" key="1">
    <citation type="submission" date="2019-03" db="EMBL/GenBank/DDBJ databases">
        <title>Genomic Encyclopedia of Type Strains, Phase IV (KMG-IV): sequencing the most valuable type-strain genomes for metagenomic binning, comparative biology and taxonomic classification.</title>
        <authorList>
            <person name="Goeker M."/>
        </authorList>
    </citation>
    <scope>NUCLEOTIDE SEQUENCE [LARGE SCALE GENOMIC DNA]</scope>
    <source>
        <strain evidence="4 5">DSM 15505</strain>
    </source>
</reference>
<dbReference type="SUPFAM" id="SSF54637">
    <property type="entry name" value="Thioesterase/thiol ester dehydrase-isomerase"/>
    <property type="match status" value="1"/>
</dbReference>
<dbReference type="Gene3D" id="3.10.129.10">
    <property type="entry name" value="Hotdog Thioesterase"/>
    <property type="match status" value="1"/>
</dbReference>
<dbReference type="InterPro" id="IPR029069">
    <property type="entry name" value="HotDog_dom_sf"/>
</dbReference>
<dbReference type="InterPro" id="IPR050563">
    <property type="entry name" value="4-hydroxybenzoyl-CoA_TE"/>
</dbReference>
<accession>A0A4R7JZG8</accession>
<dbReference type="RefSeq" id="WP_133734369.1">
    <property type="nucleotide sequence ID" value="NZ_SOAX01000001.1"/>
</dbReference>
<dbReference type="Proteomes" id="UP000295830">
    <property type="component" value="Unassembled WGS sequence"/>
</dbReference>
<evidence type="ECO:0000256" key="2">
    <source>
        <dbReference type="ARBA" id="ARBA00022801"/>
    </source>
</evidence>
<dbReference type="InterPro" id="IPR006684">
    <property type="entry name" value="YbgC/YbaW"/>
</dbReference>
<dbReference type="PANTHER" id="PTHR31793:SF27">
    <property type="entry name" value="NOVEL THIOESTERASE SUPERFAMILY DOMAIN AND SAPOSIN A-TYPE DOMAIN CONTAINING PROTEIN (0610012H03RIK)"/>
    <property type="match status" value="1"/>
</dbReference>
<dbReference type="AlphaFoldDB" id="A0A4R7JZG8"/>
<dbReference type="EMBL" id="SOAX01000001">
    <property type="protein sequence ID" value="TDT43931.1"/>
    <property type="molecule type" value="Genomic_DNA"/>
</dbReference>
<dbReference type="PANTHER" id="PTHR31793">
    <property type="entry name" value="4-HYDROXYBENZOYL-COA THIOESTERASE FAMILY MEMBER"/>
    <property type="match status" value="1"/>
</dbReference>
<evidence type="ECO:0000256" key="1">
    <source>
        <dbReference type="ARBA" id="ARBA00005953"/>
    </source>
</evidence>
<name>A0A4R7JZG8_9GAMM</name>
<gene>
    <name evidence="4" type="ORF">DES49_0030</name>
</gene>
<dbReference type="PIRSF" id="PIRSF003230">
    <property type="entry name" value="YbgC"/>
    <property type="match status" value="1"/>
</dbReference>
<dbReference type="OrthoDB" id="9799036at2"/>
<dbReference type="CDD" id="cd00586">
    <property type="entry name" value="4HBT"/>
    <property type="match status" value="1"/>
</dbReference>